<dbReference type="Pfam" id="PF01103">
    <property type="entry name" value="Omp85"/>
    <property type="match status" value="1"/>
</dbReference>
<dbReference type="Gene3D" id="2.40.160.50">
    <property type="entry name" value="membrane protein fhac: a member of the omp85/tpsb transporter family"/>
    <property type="match status" value="1"/>
</dbReference>
<evidence type="ECO:0000313" key="5">
    <source>
        <dbReference type="Proteomes" id="UP001529369"/>
    </source>
</evidence>
<dbReference type="EMBL" id="JAUFPN010000205">
    <property type="protein sequence ID" value="MDN3568239.1"/>
    <property type="molecule type" value="Genomic_DNA"/>
</dbReference>
<evidence type="ECO:0000313" key="4">
    <source>
        <dbReference type="EMBL" id="MDN3568239.1"/>
    </source>
</evidence>
<sequence length="442" mass="47490">MRGVLSGHFRGACGRLVAGTPGLRCLAGSLLGWILCLAGAFAQPGAPQPGGPVQAPSFLNALNFRDLPFIPIPEVGTDPNSGTTTGLLSVFLTTDEQREIRRILAPDVIHHPDFGFGSRGRIFSYPSEDTQWYVVGGLKQRVEREFDALYTTGRLRQEAWSWSVQAVYDRSGTSRFFGIGNGARRADQTNFVTGQAFAEVRVGWNASHDWQVAYLLRPRWVDVEAGVSRELPSIQAVFPGTGRLGAGYDLLNLLSVTYDTRDSLDVPTRGVALAAYAGVSPPVGSAASYSVAGIDARHFWPVARDLIVASHAALRTMPTGVTPPFWALGSLGGDRSVLAGAQPLRGFGAGRFIDRNAVSASLELRYTMLDLDLFKTTLSVELAPFVEVGRVYHDLTGNPLASLHAVGGLGFRAVARPFIVGYVDIGYGSEGLAVFSGIKYPF</sequence>
<protein>
    <submittedName>
        <fullName evidence="4">BamA/TamA family outer membrane protein</fullName>
    </submittedName>
</protein>
<evidence type="ECO:0000259" key="3">
    <source>
        <dbReference type="Pfam" id="PF01103"/>
    </source>
</evidence>
<gene>
    <name evidence="4" type="ORF">QWZ14_27995</name>
</gene>
<evidence type="ECO:0000256" key="1">
    <source>
        <dbReference type="ARBA" id="ARBA00004370"/>
    </source>
</evidence>
<dbReference type="RefSeq" id="WP_290320342.1">
    <property type="nucleotide sequence ID" value="NZ_JAUFPN010000205.1"/>
</dbReference>
<feature type="domain" description="Bacterial surface antigen (D15)" evidence="3">
    <location>
        <begin position="143"/>
        <end position="396"/>
    </location>
</feature>
<proteinExistence type="predicted"/>
<keyword evidence="2" id="KW-0472">Membrane</keyword>
<accession>A0ABT8AEP8</accession>
<reference evidence="5" key="1">
    <citation type="journal article" date="2019" name="Int. J. Syst. Evol. Microbiol.">
        <title>The Global Catalogue of Microorganisms (GCM) 10K type strain sequencing project: providing services to taxonomists for standard genome sequencing and annotation.</title>
        <authorList>
            <consortium name="The Broad Institute Genomics Platform"/>
            <consortium name="The Broad Institute Genome Sequencing Center for Infectious Disease"/>
            <person name="Wu L."/>
            <person name="Ma J."/>
        </authorList>
    </citation>
    <scope>NUCLEOTIDE SEQUENCE [LARGE SCALE GENOMIC DNA]</scope>
    <source>
        <strain evidence="5">CECT 7131</strain>
    </source>
</reference>
<organism evidence="4 5">
    <name type="scientific">Paeniroseomonas aquatica</name>
    <dbReference type="NCBI Taxonomy" id="373043"/>
    <lineage>
        <taxon>Bacteria</taxon>
        <taxon>Pseudomonadati</taxon>
        <taxon>Pseudomonadota</taxon>
        <taxon>Alphaproteobacteria</taxon>
        <taxon>Acetobacterales</taxon>
        <taxon>Acetobacteraceae</taxon>
        <taxon>Paeniroseomonas</taxon>
    </lineage>
</organism>
<keyword evidence="5" id="KW-1185">Reference proteome</keyword>
<dbReference type="InterPro" id="IPR000184">
    <property type="entry name" value="Bac_surfAg_D15"/>
</dbReference>
<comment type="caution">
    <text evidence="4">The sequence shown here is derived from an EMBL/GenBank/DDBJ whole genome shotgun (WGS) entry which is preliminary data.</text>
</comment>
<dbReference type="Proteomes" id="UP001529369">
    <property type="component" value="Unassembled WGS sequence"/>
</dbReference>
<comment type="subcellular location">
    <subcellularLocation>
        <location evidence="1">Membrane</location>
    </subcellularLocation>
</comment>
<evidence type="ECO:0000256" key="2">
    <source>
        <dbReference type="ARBA" id="ARBA00023136"/>
    </source>
</evidence>
<name>A0ABT8AEP8_9PROT</name>